<dbReference type="Proteomes" id="UP000320593">
    <property type="component" value="Unassembled WGS sequence"/>
</dbReference>
<evidence type="ECO:0000313" key="2">
    <source>
        <dbReference type="Proteomes" id="UP000320593"/>
    </source>
</evidence>
<dbReference type="OrthoDB" id="7679205at2"/>
<comment type="caution">
    <text evidence="1">The sequence shown here is derived from an EMBL/GenBank/DDBJ whole genome shotgun (WGS) entry which is preliminary data.</text>
</comment>
<evidence type="ECO:0000313" key="1">
    <source>
        <dbReference type="EMBL" id="TWI84697.1"/>
    </source>
</evidence>
<name>A0A562STP7_9HYPH</name>
<reference evidence="1 2" key="1">
    <citation type="submission" date="2019-07" db="EMBL/GenBank/DDBJ databases">
        <title>Genomic Encyclopedia of Archaeal and Bacterial Type Strains, Phase II (KMG-II): from individual species to whole genera.</title>
        <authorList>
            <person name="Goeker M."/>
        </authorList>
    </citation>
    <scope>NUCLEOTIDE SEQUENCE [LARGE SCALE GENOMIC DNA]</scope>
    <source>
        <strain evidence="1 2">ATCC BAA-252</strain>
    </source>
</reference>
<dbReference type="AlphaFoldDB" id="A0A562STP7"/>
<protein>
    <submittedName>
        <fullName evidence="1">Uncharacterized protein</fullName>
    </submittedName>
</protein>
<dbReference type="EMBL" id="VLLF01000007">
    <property type="protein sequence ID" value="TWI84697.1"/>
    <property type="molecule type" value="Genomic_DNA"/>
</dbReference>
<keyword evidence="2" id="KW-1185">Reference proteome</keyword>
<sequence length="75" mass="8587">MVRLRKPLASPQDFAEAIKGYEHYPPELIYKFLLEHYVVDLDMLAAFSRHLKTLEATRLAQQAELTAATDTRIVA</sequence>
<proteinExistence type="predicted"/>
<gene>
    <name evidence="1" type="ORF">JM93_03031</name>
</gene>
<dbReference type="RefSeq" id="WP_145344822.1">
    <property type="nucleotide sequence ID" value="NZ_SMLY01000054.1"/>
</dbReference>
<accession>A0A562STP7</accession>
<organism evidence="1 2">
    <name type="scientific">Roseibium hamelinense</name>
    <dbReference type="NCBI Taxonomy" id="150831"/>
    <lineage>
        <taxon>Bacteria</taxon>
        <taxon>Pseudomonadati</taxon>
        <taxon>Pseudomonadota</taxon>
        <taxon>Alphaproteobacteria</taxon>
        <taxon>Hyphomicrobiales</taxon>
        <taxon>Stappiaceae</taxon>
        <taxon>Roseibium</taxon>
    </lineage>
</organism>